<dbReference type="STRING" id="373668.SAMN05421786_1011243"/>
<protein>
    <submittedName>
        <fullName evidence="1">Uncharacterized protein</fullName>
    </submittedName>
</protein>
<dbReference type="Proteomes" id="UP000186744">
    <property type="component" value="Unassembled WGS sequence"/>
</dbReference>
<keyword evidence="2" id="KW-1185">Reference proteome</keyword>
<reference evidence="2" key="1">
    <citation type="submission" date="2017-01" db="EMBL/GenBank/DDBJ databases">
        <authorList>
            <person name="Varghese N."/>
            <person name="Submissions S."/>
        </authorList>
    </citation>
    <scope>NUCLEOTIDE SEQUENCE [LARGE SCALE GENOMIC DNA]</scope>
    <source>
        <strain evidence="2">DSM 18017</strain>
    </source>
</reference>
<evidence type="ECO:0000313" key="2">
    <source>
        <dbReference type="Proteomes" id="UP000186744"/>
    </source>
</evidence>
<accession>A0A1N7LEJ8</accession>
<sequence length="161" mass="18861">MIMHNRLLLYAASAMISVLSCTKKEISLDQQVNGIIDSLSKNNGNPNKLFIVQHQKKWNRNYIKISTTEFFSKDSAKYIVTRHDKLIVYYSNFFMKDNKVIDWNRYDHLIYKEGTISIFHPTSIIFKINENGSIIDKISDKEKSQLFTYGNYMVPEPVPNR</sequence>
<proteinExistence type="predicted"/>
<dbReference type="RefSeq" id="WP_167369962.1">
    <property type="nucleotide sequence ID" value="NZ_FTOL01000001.1"/>
</dbReference>
<name>A0A1N7LEJ8_9FLAO</name>
<evidence type="ECO:0000313" key="1">
    <source>
        <dbReference type="EMBL" id="SIS72254.1"/>
    </source>
</evidence>
<dbReference type="AlphaFoldDB" id="A0A1N7LEJ8"/>
<gene>
    <name evidence="1" type="ORF">SAMN05421786_1011243</name>
</gene>
<dbReference type="EMBL" id="FTOL01000001">
    <property type="protein sequence ID" value="SIS72254.1"/>
    <property type="molecule type" value="Genomic_DNA"/>
</dbReference>
<dbReference type="PROSITE" id="PS51257">
    <property type="entry name" value="PROKAR_LIPOPROTEIN"/>
    <property type="match status" value="1"/>
</dbReference>
<organism evidence="1 2">
    <name type="scientific">Chryseobacterium ureilyticum</name>
    <dbReference type="NCBI Taxonomy" id="373668"/>
    <lineage>
        <taxon>Bacteria</taxon>
        <taxon>Pseudomonadati</taxon>
        <taxon>Bacteroidota</taxon>
        <taxon>Flavobacteriia</taxon>
        <taxon>Flavobacteriales</taxon>
        <taxon>Weeksellaceae</taxon>
        <taxon>Chryseobacterium group</taxon>
        <taxon>Chryseobacterium</taxon>
    </lineage>
</organism>